<protein>
    <submittedName>
        <fullName evidence="2">Transposase</fullName>
    </submittedName>
</protein>
<dbReference type="RefSeq" id="WP_311494884.1">
    <property type="nucleotide sequence ID" value="NZ_JAVRHO010000010.1"/>
</dbReference>
<organism evidence="2 3">
    <name type="scientific">Autumnicola lenta</name>
    <dbReference type="NCBI Taxonomy" id="3075593"/>
    <lineage>
        <taxon>Bacteria</taxon>
        <taxon>Pseudomonadati</taxon>
        <taxon>Bacteroidota</taxon>
        <taxon>Flavobacteriia</taxon>
        <taxon>Flavobacteriales</taxon>
        <taxon>Flavobacteriaceae</taxon>
        <taxon>Autumnicola</taxon>
    </lineage>
</organism>
<dbReference type="InterPro" id="IPR036515">
    <property type="entry name" value="Transposase_17_sf"/>
</dbReference>
<comment type="caution">
    <text evidence="2">The sequence shown here is derived from an EMBL/GenBank/DDBJ whole genome shotgun (WGS) entry which is preliminary data.</text>
</comment>
<evidence type="ECO:0000313" key="2">
    <source>
        <dbReference type="EMBL" id="MDT0646717.1"/>
    </source>
</evidence>
<evidence type="ECO:0000313" key="3">
    <source>
        <dbReference type="Proteomes" id="UP001245285"/>
    </source>
</evidence>
<name>A0ABU3CK36_9FLAO</name>
<dbReference type="Proteomes" id="UP001245285">
    <property type="component" value="Unassembled WGS sequence"/>
</dbReference>
<dbReference type="EMBL" id="JAVRHO010000010">
    <property type="protein sequence ID" value="MDT0646717.1"/>
    <property type="molecule type" value="Genomic_DNA"/>
</dbReference>
<gene>
    <name evidence="2" type="ORF">RM545_08445</name>
</gene>
<dbReference type="PANTHER" id="PTHR34322:SF2">
    <property type="entry name" value="TRANSPOSASE IS200-LIKE DOMAIN-CONTAINING PROTEIN"/>
    <property type="match status" value="1"/>
</dbReference>
<feature type="domain" description="Transposase IS200-like" evidence="1">
    <location>
        <begin position="7"/>
        <end position="124"/>
    </location>
</feature>
<sequence length="189" mass="22541">MKYEPLIADRYYHIYNRGNNGEDIFKEEKNYNYFLLLLKKHLLPTASIFCYCLLKNHFHLLIKTKDINNNLSISQGLSNLFNAYAKAINKASNRNGSLFKDRFQRKKIESEDYLITLILYIHLNPEHHNFTDDFSTYKHSSFQSIISEKPTLLQRKEVLNLFHDKENFKDVHYSRKAEILDQKAEIFIE</sequence>
<dbReference type="SUPFAM" id="SSF143422">
    <property type="entry name" value="Transposase IS200-like"/>
    <property type="match status" value="1"/>
</dbReference>
<keyword evidence="3" id="KW-1185">Reference proteome</keyword>
<evidence type="ECO:0000259" key="1">
    <source>
        <dbReference type="SMART" id="SM01321"/>
    </source>
</evidence>
<reference evidence="2 3" key="1">
    <citation type="submission" date="2023-09" db="EMBL/GenBank/DDBJ databases">
        <authorList>
            <person name="Rey-Velasco X."/>
        </authorList>
    </citation>
    <scope>NUCLEOTIDE SEQUENCE [LARGE SCALE GENOMIC DNA]</scope>
    <source>
        <strain evidence="2 3">F260</strain>
    </source>
</reference>
<dbReference type="InterPro" id="IPR002686">
    <property type="entry name" value="Transposase_17"/>
</dbReference>
<proteinExistence type="predicted"/>
<accession>A0ABU3CK36</accession>
<dbReference type="SMART" id="SM01321">
    <property type="entry name" value="Y1_Tnp"/>
    <property type="match status" value="1"/>
</dbReference>
<dbReference type="PANTHER" id="PTHR34322">
    <property type="entry name" value="TRANSPOSASE, Y1_TNP DOMAIN-CONTAINING"/>
    <property type="match status" value="1"/>
</dbReference>
<dbReference type="Gene3D" id="3.30.70.1290">
    <property type="entry name" value="Transposase IS200-like"/>
    <property type="match status" value="1"/>
</dbReference>